<proteinExistence type="predicted"/>
<keyword evidence="3" id="KW-1185">Reference proteome</keyword>
<reference evidence="2" key="1">
    <citation type="submission" date="2013-12" db="EMBL/GenBank/DDBJ databases">
        <authorList>
            <person name="Omoto C.K."/>
            <person name="Sibley D."/>
            <person name="Venepally P."/>
            <person name="Hadjithomas M."/>
            <person name="Karamycheva S."/>
            <person name="Brunk B."/>
            <person name="Roos D."/>
            <person name="Caler E."/>
            <person name="Lorenzi H."/>
        </authorList>
    </citation>
    <scope>NUCLEOTIDE SEQUENCE</scope>
</reference>
<dbReference type="RefSeq" id="XP_011130076.1">
    <property type="nucleotide sequence ID" value="XM_011131774.1"/>
</dbReference>
<organism evidence="2 3">
    <name type="scientific">Gregarina niphandrodes</name>
    <name type="common">Septate eugregarine</name>
    <dbReference type="NCBI Taxonomy" id="110365"/>
    <lineage>
        <taxon>Eukaryota</taxon>
        <taxon>Sar</taxon>
        <taxon>Alveolata</taxon>
        <taxon>Apicomplexa</taxon>
        <taxon>Conoidasida</taxon>
        <taxon>Gregarinasina</taxon>
        <taxon>Eugregarinorida</taxon>
        <taxon>Gregarinidae</taxon>
        <taxon>Gregarina</taxon>
    </lineage>
</organism>
<name>A0A023B812_GRENI</name>
<evidence type="ECO:0000313" key="3">
    <source>
        <dbReference type="Proteomes" id="UP000019763"/>
    </source>
</evidence>
<dbReference type="Proteomes" id="UP000019763">
    <property type="component" value="Unassembled WGS sequence"/>
</dbReference>
<sequence>MAVKIPEIDPLSIPFVGAHSGRMMFNIQPQDVEAEEEFNLLESLIPKEAPLFALDSEEYQKALQQRPRTASDLREEDNAVQGK</sequence>
<dbReference type="AlphaFoldDB" id="A0A023B812"/>
<gene>
    <name evidence="2" type="ORF">GNI_064020</name>
</gene>
<dbReference type="EMBL" id="AFNH02000482">
    <property type="protein sequence ID" value="EZG68182.1"/>
    <property type="molecule type" value="Genomic_DNA"/>
</dbReference>
<dbReference type="GeneID" id="22912360"/>
<feature type="region of interest" description="Disordered" evidence="1">
    <location>
        <begin position="63"/>
        <end position="83"/>
    </location>
</feature>
<dbReference type="VEuPathDB" id="CryptoDB:GNI_064020"/>
<evidence type="ECO:0000313" key="2">
    <source>
        <dbReference type="EMBL" id="EZG68182.1"/>
    </source>
</evidence>
<comment type="caution">
    <text evidence="2">The sequence shown here is derived from an EMBL/GenBank/DDBJ whole genome shotgun (WGS) entry which is preliminary data.</text>
</comment>
<evidence type="ECO:0000256" key="1">
    <source>
        <dbReference type="SAM" id="MobiDB-lite"/>
    </source>
</evidence>
<accession>A0A023B812</accession>
<protein>
    <submittedName>
        <fullName evidence="2">Uncharacterized protein</fullName>
    </submittedName>
</protein>